<evidence type="ECO:0000259" key="12">
    <source>
        <dbReference type="Pfam" id="PF13288"/>
    </source>
</evidence>
<dbReference type="Pfam" id="PF02670">
    <property type="entry name" value="DXP_reductoisom"/>
    <property type="match status" value="2"/>
</dbReference>
<comment type="caution">
    <text evidence="9">Lacks conserved residue(s) required for the propagation of feature annotation.</text>
</comment>
<protein>
    <recommendedName>
        <fullName evidence="9">1-deoxy-D-xylulose 5-phosphate reductoisomerase</fullName>
        <shortName evidence="9">DXP reductoisomerase</shortName>
        <ecNumber evidence="9">1.1.1.267</ecNumber>
    </recommendedName>
    <alternativeName>
        <fullName evidence="9">1-deoxyxylulose-5-phosphate reductoisomerase</fullName>
    </alternativeName>
    <alternativeName>
        <fullName evidence="9">2-C-methyl-D-erythritol 4-phosphate synthase</fullName>
    </alternativeName>
</protein>
<dbReference type="SUPFAM" id="SSF55347">
    <property type="entry name" value="Glyceraldehyde-3-phosphate dehydrogenase-like, C-terminal domain"/>
    <property type="match status" value="1"/>
</dbReference>
<keyword evidence="3 9" id="KW-0479">Metal-binding</keyword>
<evidence type="ECO:0000313" key="13">
    <source>
        <dbReference type="EMBL" id="SHH37063.1"/>
    </source>
</evidence>
<feature type="binding site" evidence="9">
    <location>
        <position position="197"/>
    </location>
    <ligand>
        <name>1-deoxy-D-xylulose 5-phosphate</name>
        <dbReference type="ChEBI" id="CHEBI:57792"/>
    </ligand>
</feature>
<evidence type="ECO:0000256" key="6">
    <source>
        <dbReference type="ARBA" id="ARBA00023211"/>
    </source>
</evidence>
<sequence length="358" mass="40662">MEKKSIVILGATGSIGTQTLEVIRNLDDFYIGGIVFGKNINLARALIKEYKIENYFSPFFPNYKFSSLDEFLEKTKPDIVVSAIPGFDGMIATLKSIKYTKRLALATKESLVCAGPFVKKECKNYNTELIPIDSEHSAIFQLYDNFVEKIIITASGGAVRDKKISKLEKLSPKDILKHPVWNMGKRITVDSSTMVNKAFEVIEAYELFGTKNIDVYIHPTGTVHGAVLLKDGTIKIHFGYPDMKIPIAYSLTHPERKYSNPNWPKFDNKNFIFQEVDKEKYPAFFYGKSIMENLAKRIAFNAADEIAVERFLKDEIKFTKISEIIIETCEKIDGKVNSIEDIIEIDKLARDFASNYKV</sequence>
<dbReference type="UniPathway" id="UPA00056">
    <property type="reaction ID" value="UER00092"/>
</dbReference>
<name>A0A1M5SGN9_9BACT</name>
<keyword evidence="5 9" id="KW-0560">Oxidoreductase</keyword>
<feature type="binding site" evidence="9">
    <location>
        <position position="196"/>
    </location>
    <ligand>
        <name>1-deoxy-D-xylulose 5-phosphate</name>
        <dbReference type="ChEBI" id="CHEBI:57792"/>
    </ligand>
</feature>
<dbReference type="GO" id="GO:0070402">
    <property type="term" value="F:NADPH binding"/>
    <property type="evidence" value="ECO:0007669"/>
    <property type="project" value="InterPro"/>
</dbReference>
<dbReference type="SUPFAM" id="SSF51735">
    <property type="entry name" value="NAD(P)-binding Rossmann-fold domains"/>
    <property type="match status" value="1"/>
</dbReference>
<feature type="domain" description="DXP reductoisomerase C-terminal" evidence="12">
    <location>
        <begin position="239"/>
        <end position="351"/>
    </location>
</feature>
<gene>
    <name evidence="9" type="primary">dxr</name>
    <name evidence="13" type="ORF">SAMN02745199_0837</name>
</gene>
<feature type="binding site" evidence="9">
    <location>
        <position position="191"/>
    </location>
    <ligand>
        <name>1-deoxy-D-xylulose 5-phosphate</name>
        <dbReference type="ChEBI" id="CHEBI:57792"/>
    </ligand>
</feature>
<evidence type="ECO:0000256" key="3">
    <source>
        <dbReference type="ARBA" id="ARBA00022723"/>
    </source>
</evidence>
<feature type="binding site" evidence="9">
    <location>
        <position position="135"/>
    </location>
    <ligand>
        <name>1-deoxy-D-xylulose 5-phosphate</name>
        <dbReference type="ChEBI" id="CHEBI:57792"/>
    </ligand>
</feature>
<evidence type="ECO:0000259" key="11">
    <source>
        <dbReference type="Pfam" id="PF08436"/>
    </source>
</evidence>
<keyword evidence="6 9" id="KW-0464">Manganese</keyword>
<keyword evidence="7 9" id="KW-0414">Isoprene biosynthesis</keyword>
<feature type="binding site" evidence="9">
    <location>
        <position position="39"/>
    </location>
    <ligand>
        <name>NADPH</name>
        <dbReference type="ChEBI" id="CHEBI:57783"/>
    </ligand>
</feature>
<evidence type="ECO:0000256" key="8">
    <source>
        <dbReference type="ARBA" id="ARBA00048543"/>
    </source>
</evidence>
<feature type="binding site" evidence="9">
    <location>
        <position position="134"/>
    </location>
    <ligand>
        <name>1-deoxy-D-xylulose 5-phosphate</name>
        <dbReference type="ChEBI" id="CHEBI:57792"/>
    </ligand>
</feature>
<evidence type="ECO:0000256" key="1">
    <source>
        <dbReference type="ARBA" id="ARBA00005094"/>
    </source>
</evidence>
<feature type="binding site" evidence="9">
    <location>
        <position position="133"/>
    </location>
    <ligand>
        <name>Mn(2+)</name>
        <dbReference type="ChEBI" id="CHEBI:29035"/>
    </ligand>
</feature>
<dbReference type="OrthoDB" id="9806546at2"/>
<feature type="binding site" evidence="9">
    <location>
        <position position="200"/>
    </location>
    <ligand>
        <name>Mn(2+)</name>
        <dbReference type="ChEBI" id="CHEBI:29035"/>
    </ligand>
</feature>
<dbReference type="HAMAP" id="MF_00183">
    <property type="entry name" value="DXP_reductoisom"/>
    <property type="match status" value="1"/>
</dbReference>
<feature type="binding site" evidence="9">
    <location>
        <position position="38"/>
    </location>
    <ligand>
        <name>NADPH</name>
        <dbReference type="ChEBI" id="CHEBI:57783"/>
    </ligand>
</feature>
<dbReference type="EMBL" id="FQXN01000003">
    <property type="protein sequence ID" value="SHH37063.1"/>
    <property type="molecule type" value="Genomic_DNA"/>
</dbReference>
<feature type="domain" description="1-deoxy-D-xylulose 5-phosphate reductoisomerase N-terminal" evidence="10">
    <location>
        <begin position="6"/>
        <end position="53"/>
    </location>
</feature>
<feature type="binding site" evidence="9">
    <location>
        <position position="108"/>
    </location>
    <ligand>
        <name>1-deoxy-D-xylulose 5-phosphate</name>
        <dbReference type="ChEBI" id="CHEBI:57792"/>
    </ligand>
</feature>
<feature type="binding site" evidence="9">
    <location>
        <position position="12"/>
    </location>
    <ligand>
        <name>NADPH</name>
        <dbReference type="ChEBI" id="CHEBI:57783"/>
    </ligand>
</feature>
<feature type="binding site" evidence="9">
    <location>
        <position position="184"/>
    </location>
    <ligand>
        <name>NADPH</name>
        <dbReference type="ChEBI" id="CHEBI:57783"/>
    </ligand>
</feature>
<evidence type="ECO:0000256" key="5">
    <source>
        <dbReference type="ARBA" id="ARBA00023002"/>
    </source>
</evidence>
<comment type="pathway">
    <text evidence="1 9">Isoprenoid biosynthesis; isopentenyl diphosphate biosynthesis via DXP pathway; isopentenyl diphosphate from 1-deoxy-D-xylulose 5-phosphate: step 1/6.</text>
</comment>
<dbReference type="InterPro" id="IPR013512">
    <property type="entry name" value="DXP_reductoisomerase_N"/>
</dbReference>
<feature type="binding site" evidence="9">
    <location>
        <position position="37"/>
    </location>
    <ligand>
        <name>NADPH</name>
        <dbReference type="ChEBI" id="CHEBI:57783"/>
    </ligand>
</feature>
<dbReference type="InterPro" id="IPR013644">
    <property type="entry name" value="DXP_reductoisomerase_C"/>
</dbReference>
<keyword evidence="14" id="KW-1185">Reference proteome</keyword>
<evidence type="ECO:0000256" key="9">
    <source>
        <dbReference type="HAMAP-Rule" id="MF_00183"/>
    </source>
</evidence>
<organism evidence="13 14">
    <name type="scientific">Thermosipho atlanticus DSM 15807</name>
    <dbReference type="NCBI Taxonomy" id="1123380"/>
    <lineage>
        <taxon>Bacteria</taxon>
        <taxon>Thermotogati</taxon>
        <taxon>Thermotogota</taxon>
        <taxon>Thermotogae</taxon>
        <taxon>Thermotogales</taxon>
        <taxon>Fervidobacteriaceae</taxon>
        <taxon>Thermosipho</taxon>
    </lineage>
</organism>
<proteinExistence type="inferred from homology"/>
<feature type="binding site" evidence="9">
    <location>
        <position position="200"/>
    </location>
    <ligand>
        <name>1-deoxy-D-xylulose 5-phosphate</name>
        <dbReference type="ChEBI" id="CHEBI:57792"/>
    </ligand>
</feature>
<dbReference type="Proteomes" id="UP000242592">
    <property type="component" value="Unassembled WGS sequence"/>
</dbReference>
<dbReference type="InterPro" id="IPR036291">
    <property type="entry name" value="NAD(P)-bd_dom_sf"/>
</dbReference>
<dbReference type="PANTHER" id="PTHR30525">
    <property type="entry name" value="1-DEOXY-D-XYLULOSE 5-PHOSPHATE REDUCTOISOMERASE"/>
    <property type="match status" value="1"/>
</dbReference>
<feature type="binding site" evidence="9">
    <location>
        <position position="13"/>
    </location>
    <ligand>
        <name>NADPH</name>
        <dbReference type="ChEBI" id="CHEBI:57783"/>
    </ligand>
</feature>
<dbReference type="Gene3D" id="3.40.50.720">
    <property type="entry name" value="NAD(P)-binding Rossmann-like Domain"/>
    <property type="match status" value="2"/>
</dbReference>
<dbReference type="Pfam" id="PF13288">
    <property type="entry name" value="DXPR_C"/>
    <property type="match status" value="1"/>
</dbReference>
<comment type="catalytic activity">
    <reaction evidence="8">
        <text>2-C-methyl-D-erythritol 4-phosphate + NADP(+) = 1-deoxy-D-xylulose 5-phosphate + NADPH + H(+)</text>
        <dbReference type="Rhea" id="RHEA:13717"/>
        <dbReference type="ChEBI" id="CHEBI:15378"/>
        <dbReference type="ChEBI" id="CHEBI:57783"/>
        <dbReference type="ChEBI" id="CHEBI:57792"/>
        <dbReference type="ChEBI" id="CHEBI:58262"/>
        <dbReference type="ChEBI" id="CHEBI:58349"/>
        <dbReference type="EC" id="1.1.1.267"/>
    </reaction>
    <physiologicalReaction direction="right-to-left" evidence="8">
        <dbReference type="Rhea" id="RHEA:13719"/>
    </physiologicalReaction>
</comment>
<feature type="binding site" evidence="9">
    <location>
        <position position="155"/>
    </location>
    <ligand>
        <name>1-deoxy-D-xylulose 5-phosphate</name>
        <dbReference type="ChEBI" id="CHEBI:57792"/>
    </ligand>
</feature>
<comment type="cofactor">
    <cofactor evidence="9">
        <name>Mg(2+)</name>
        <dbReference type="ChEBI" id="CHEBI:18420"/>
    </cofactor>
    <cofactor evidence="9">
        <name>Mn(2+)</name>
        <dbReference type="ChEBI" id="CHEBI:29035"/>
    </cofactor>
</comment>
<dbReference type="PANTHER" id="PTHR30525:SF0">
    <property type="entry name" value="1-DEOXY-D-XYLULOSE 5-PHOSPHATE REDUCTOISOMERASE, CHLOROPLASTIC"/>
    <property type="match status" value="1"/>
</dbReference>
<dbReference type="InterPro" id="IPR036169">
    <property type="entry name" value="DXPR_C_sf"/>
</dbReference>
<keyword evidence="9" id="KW-0460">Magnesium</keyword>
<dbReference type="Pfam" id="PF08436">
    <property type="entry name" value="DXP_redisom_C"/>
    <property type="match status" value="1"/>
</dbReference>
<feature type="domain" description="1-deoxy-D-xylulose 5-phosphate reductoisomerase C-terminal" evidence="11">
    <location>
        <begin position="129"/>
        <end position="208"/>
    </location>
</feature>
<keyword evidence="4 9" id="KW-0521">NADP</keyword>
<dbReference type="GO" id="GO:0030145">
    <property type="term" value="F:manganese ion binding"/>
    <property type="evidence" value="ECO:0007669"/>
    <property type="project" value="TreeGrafter"/>
</dbReference>
<dbReference type="InterPro" id="IPR003821">
    <property type="entry name" value="DXP_reductoisomerase"/>
</dbReference>
<dbReference type="Gene3D" id="1.10.1740.10">
    <property type="match status" value="1"/>
</dbReference>
<dbReference type="AlphaFoldDB" id="A0A1M5SGN9"/>
<feature type="binding site" evidence="9">
    <location>
        <position position="178"/>
    </location>
    <ligand>
        <name>1-deoxy-D-xylulose 5-phosphate</name>
        <dbReference type="ChEBI" id="CHEBI:57792"/>
    </ligand>
</feature>
<dbReference type="GO" id="GO:0051484">
    <property type="term" value="P:isopentenyl diphosphate biosynthetic process, methylerythritol 4-phosphate pathway involved in terpenoid biosynthetic process"/>
    <property type="evidence" value="ECO:0007669"/>
    <property type="project" value="TreeGrafter"/>
</dbReference>
<evidence type="ECO:0000256" key="2">
    <source>
        <dbReference type="ARBA" id="ARBA00006825"/>
    </source>
</evidence>
<accession>A0A1M5SGN9</accession>
<evidence type="ECO:0000256" key="7">
    <source>
        <dbReference type="ARBA" id="ARBA00023229"/>
    </source>
</evidence>
<feature type="domain" description="1-deoxy-D-xylulose 5-phosphate reductoisomerase N-terminal" evidence="10">
    <location>
        <begin position="67"/>
        <end position="115"/>
    </location>
</feature>
<dbReference type="RefSeq" id="WP_073072564.1">
    <property type="nucleotide sequence ID" value="NZ_FQXN01000003.1"/>
</dbReference>
<dbReference type="PIRSF" id="PIRSF006205">
    <property type="entry name" value="Dxp_reductismrs"/>
    <property type="match status" value="1"/>
</dbReference>
<keyword evidence="13" id="KW-0413">Isomerase</keyword>
<feature type="binding site" evidence="9">
    <location>
        <position position="15"/>
    </location>
    <ligand>
        <name>NADPH</name>
        <dbReference type="ChEBI" id="CHEBI:57783"/>
    </ligand>
</feature>
<feature type="binding site" evidence="9">
    <location>
        <position position="109"/>
    </location>
    <ligand>
        <name>NADPH</name>
        <dbReference type="ChEBI" id="CHEBI:57783"/>
    </ligand>
</feature>
<dbReference type="SUPFAM" id="SSF69055">
    <property type="entry name" value="1-deoxy-D-xylulose-5-phosphate reductoisomerase, C-terminal domain"/>
    <property type="match status" value="1"/>
</dbReference>
<evidence type="ECO:0000313" key="14">
    <source>
        <dbReference type="Proteomes" id="UP000242592"/>
    </source>
</evidence>
<feature type="binding site" evidence="9">
    <location>
        <position position="14"/>
    </location>
    <ligand>
        <name>NADPH</name>
        <dbReference type="ChEBI" id="CHEBI:57783"/>
    </ligand>
</feature>
<evidence type="ECO:0000256" key="4">
    <source>
        <dbReference type="ARBA" id="ARBA00022857"/>
    </source>
</evidence>
<reference evidence="14" key="1">
    <citation type="submission" date="2016-11" db="EMBL/GenBank/DDBJ databases">
        <authorList>
            <person name="Varghese N."/>
            <person name="Submissions S."/>
        </authorList>
    </citation>
    <scope>NUCLEOTIDE SEQUENCE [LARGE SCALE GENOMIC DNA]</scope>
    <source>
        <strain evidence="14">DSM 15807</strain>
    </source>
</reference>
<dbReference type="STRING" id="1123380.SAMN02745199_0837"/>
<feature type="binding site" evidence="9">
    <location>
        <position position="135"/>
    </location>
    <ligand>
        <name>Mn(2+)</name>
        <dbReference type="ChEBI" id="CHEBI:29035"/>
    </ligand>
</feature>
<comment type="function">
    <text evidence="9">Catalyzes the NADPH-dependent rearrangement and reduction of 1-deoxy-D-xylulose-5-phosphate (DXP) to 2-C-methyl-D-erythritol 4-phosphate (MEP).</text>
</comment>
<dbReference type="GO" id="GO:0016853">
    <property type="term" value="F:isomerase activity"/>
    <property type="evidence" value="ECO:0007669"/>
    <property type="project" value="UniProtKB-KW"/>
</dbReference>
<dbReference type="InterPro" id="IPR026877">
    <property type="entry name" value="DXPR_C"/>
</dbReference>
<comment type="similarity">
    <text evidence="2 9">Belongs to the DXR family.</text>
</comment>
<evidence type="ECO:0000259" key="10">
    <source>
        <dbReference type="Pfam" id="PF02670"/>
    </source>
</evidence>
<dbReference type="GO" id="GO:0030604">
    <property type="term" value="F:1-deoxy-D-xylulose-5-phosphate reductoisomerase activity"/>
    <property type="evidence" value="ECO:0007669"/>
    <property type="project" value="UniProtKB-UniRule"/>
</dbReference>
<dbReference type="EC" id="1.1.1.267" evidence="9"/>